<dbReference type="PANTHER" id="PTHR31061:SF24">
    <property type="entry name" value="LD22376P"/>
    <property type="match status" value="1"/>
</dbReference>
<dbReference type="RefSeq" id="WP_008991007.1">
    <property type="nucleotide sequence ID" value="NZ_AMSG01000005.1"/>
</dbReference>
<keyword evidence="1" id="KW-1133">Transmembrane helix</keyword>
<organism evidence="2 3">
    <name type="scientific">Galbibacter marinus</name>
    <dbReference type="NCBI Taxonomy" id="555500"/>
    <lineage>
        <taxon>Bacteria</taxon>
        <taxon>Pseudomonadati</taxon>
        <taxon>Bacteroidota</taxon>
        <taxon>Flavobacteriia</taxon>
        <taxon>Flavobacteriales</taxon>
        <taxon>Flavobacteriaceae</taxon>
        <taxon>Galbibacter</taxon>
    </lineage>
</organism>
<keyword evidence="1" id="KW-0812">Transmembrane</keyword>
<dbReference type="PANTHER" id="PTHR31061">
    <property type="entry name" value="LD22376P"/>
    <property type="match status" value="1"/>
</dbReference>
<evidence type="ECO:0000313" key="2">
    <source>
        <dbReference type="EMBL" id="EKF55699.1"/>
    </source>
</evidence>
<keyword evidence="1" id="KW-0472">Membrane</keyword>
<feature type="transmembrane region" description="Helical" evidence="1">
    <location>
        <begin position="143"/>
        <end position="162"/>
    </location>
</feature>
<accession>K2PW38</accession>
<evidence type="ECO:0000256" key="1">
    <source>
        <dbReference type="SAM" id="Phobius"/>
    </source>
</evidence>
<comment type="caution">
    <text evidence="2">The sequence shown here is derived from an EMBL/GenBank/DDBJ whole genome shotgun (WGS) entry which is preliminary data.</text>
</comment>
<gene>
    <name evidence="2" type="ORF">I215_05677</name>
</gene>
<dbReference type="STRING" id="555500.I215_05677"/>
<protein>
    <submittedName>
        <fullName evidence="2">Uncharacterized protein</fullName>
    </submittedName>
</protein>
<dbReference type="OrthoDB" id="9788724at2"/>
<feature type="transmembrane region" description="Helical" evidence="1">
    <location>
        <begin position="50"/>
        <end position="68"/>
    </location>
</feature>
<feature type="transmembrane region" description="Helical" evidence="1">
    <location>
        <begin position="174"/>
        <end position="195"/>
    </location>
</feature>
<reference evidence="2 3" key="1">
    <citation type="journal article" date="2012" name="J. Bacteriol.">
        <title>Genome Sequence of Galbibacter marinum Type Strain ck-I2-15.</title>
        <authorList>
            <person name="Lai Q."/>
            <person name="Li C."/>
            <person name="Shao Z."/>
        </authorList>
    </citation>
    <scope>NUCLEOTIDE SEQUENCE [LARGE SCALE GENOMIC DNA]</scope>
    <source>
        <strain evidence="3">ck-I2-15</strain>
    </source>
</reference>
<evidence type="ECO:0000313" key="3">
    <source>
        <dbReference type="Proteomes" id="UP000007364"/>
    </source>
</evidence>
<feature type="transmembrane region" description="Helical" evidence="1">
    <location>
        <begin position="335"/>
        <end position="358"/>
    </location>
</feature>
<feature type="transmembrane region" description="Helical" evidence="1">
    <location>
        <begin position="265"/>
        <end position="284"/>
    </location>
</feature>
<dbReference type="AlphaFoldDB" id="K2PW38"/>
<feature type="transmembrane region" description="Helical" evidence="1">
    <location>
        <begin position="364"/>
        <end position="385"/>
    </location>
</feature>
<proteinExistence type="predicted"/>
<feature type="transmembrane region" description="Helical" evidence="1">
    <location>
        <begin position="80"/>
        <end position="101"/>
    </location>
</feature>
<name>K2PW38_9FLAO</name>
<feature type="transmembrane region" description="Helical" evidence="1">
    <location>
        <begin position="113"/>
        <end position="131"/>
    </location>
</feature>
<keyword evidence="3" id="KW-1185">Reference proteome</keyword>
<dbReference type="EMBL" id="AMSG01000005">
    <property type="protein sequence ID" value="EKF55699.1"/>
    <property type="molecule type" value="Genomic_DNA"/>
</dbReference>
<dbReference type="PATRIC" id="fig|555500.3.peg.1172"/>
<feature type="transmembrane region" description="Helical" evidence="1">
    <location>
        <begin position="202"/>
        <end position="221"/>
    </location>
</feature>
<sequence>MNSNRIMSIDIMRGITLFLMLFVNDLFIPGVPKWLVHTQEWEDGMGLADWVFPGFLFMVGLSIPYAMKARKNKGQSNLRLWSHVIMRTLSLLLIGILMVNISRVNPELTTISSELWALLVYSCIFLLFNRYPKPSKNTKIFRLLKILAVVALFVLVALFTAGTPENPEWLQTSWWGILGLIGWGYLAAAATFLALRGSFVGVSLVWLLFLLLNIFSQLGFLEGLSPMEPFIGVLLSGSIPSIVLSGLIVGMLLKKYSTTTTKLMGVLVCVGLFFLILGLVLHQYFIVSKLLGTPSWVMYCNSISVFLFCLLYMIVDVFKIMGWAKIFLPAGQNSLTTYLAPDFIYYTVWGLGLQVFFYKQSESAILAVGGSLVWAFLMIGFATLLSKIHIKLKL</sequence>
<dbReference type="eggNOG" id="COG4299">
    <property type="taxonomic scope" value="Bacteria"/>
</dbReference>
<dbReference type="Proteomes" id="UP000007364">
    <property type="component" value="Unassembled WGS sequence"/>
</dbReference>
<feature type="transmembrane region" description="Helical" evidence="1">
    <location>
        <begin position="12"/>
        <end position="30"/>
    </location>
</feature>
<feature type="transmembrane region" description="Helical" evidence="1">
    <location>
        <begin position="233"/>
        <end position="253"/>
    </location>
</feature>
<feature type="transmembrane region" description="Helical" evidence="1">
    <location>
        <begin position="296"/>
        <end position="315"/>
    </location>
</feature>